<feature type="domain" description="Histidine kinase" evidence="13">
    <location>
        <begin position="238"/>
        <end position="449"/>
    </location>
</feature>
<protein>
    <recommendedName>
        <fullName evidence="3">histidine kinase</fullName>
        <ecNumber evidence="3">2.7.13.3</ecNumber>
    </recommendedName>
</protein>
<accession>A0ABU0MBA7</accession>
<dbReference type="Gene3D" id="1.10.287.130">
    <property type="match status" value="1"/>
</dbReference>
<evidence type="ECO:0000256" key="8">
    <source>
        <dbReference type="ARBA" id="ARBA00022777"/>
    </source>
</evidence>
<dbReference type="InterPro" id="IPR036890">
    <property type="entry name" value="HATPase_C_sf"/>
</dbReference>
<dbReference type="CDD" id="cd00082">
    <property type="entry name" value="HisKA"/>
    <property type="match status" value="1"/>
</dbReference>
<dbReference type="Pfam" id="PF08521">
    <property type="entry name" value="2CSK_N"/>
    <property type="match status" value="1"/>
</dbReference>
<evidence type="ECO:0000256" key="9">
    <source>
        <dbReference type="ARBA" id="ARBA00022840"/>
    </source>
</evidence>
<gene>
    <name evidence="14" type="ORF">QO015_003696</name>
</gene>
<evidence type="ECO:0000256" key="6">
    <source>
        <dbReference type="ARBA" id="ARBA00022692"/>
    </source>
</evidence>
<evidence type="ECO:0000256" key="5">
    <source>
        <dbReference type="ARBA" id="ARBA00022679"/>
    </source>
</evidence>
<comment type="catalytic activity">
    <reaction evidence="1">
        <text>ATP + protein L-histidine = ADP + protein N-phospho-L-histidine.</text>
        <dbReference type="EC" id="2.7.13.3"/>
    </reaction>
</comment>
<organism evidence="14 15">
    <name type="scientific">Kaistia geumhonensis</name>
    <dbReference type="NCBI Taxonomy" id="410839"/>
    <lineage>
        <taxon>Bacteria</taxon>
        <taxon>Pseudomonadati</taxon>
        <taxon>Pseudomonadota</taxon>
        <taxon>Alphaproteobacteria</taxon>
        <taxon>Hyphomicrobiales</taxon>
        <taxon>Kaistiaceae</taxon>
        <taxon>Kaistia</taxon>
    </lineage>
</organism>
<evidence type="ECO:0000313" key="15">
    <source>
        <dbReference type="Proteomes" id="UP001223743"/>
    </source>
</evidence>
<sequence length="449" mass="47671">MRRPASLTGRLILWLSLGAVLLWLFGAAIGFVILRHQLEEAFDGGLRETAERLLALAAEGLAEGGEAEGEDYAHEVPILDADDGEYIVYQVRRGDGTVLLRSFDAPAKPFAAPLAEGFAVEDDWRIFTIGNRSGRLFIQVAESRSRRAGALHETLLSLLLPIVLLIPLSAIGIFVVVRTGLRPLTGFSAEIARRDARHLDPIDIGPLPKELVPTAEAVQSLIARLGAAIAAERALAANSAHELRTPIAGSLAQTQRLIAELRGHPAEARARQVEESLSRLRHLSEKLLQLARADAGIALTERSADLMPALRLVVEDTRRSMVRPERLSLTVAAGASLVAPFDVDAFGIAIRNLIENALRHGPAGGLIAVTVPSNGVVAVTSEGPAVAPDLLASLARRFARGNTAAPGSGLGLAIVAELVESAGGTLDLLSPVPGRDDGFRAEVTLPKDR</sequence>
<comment type="subcellular location">
    <subcellularLocation>
        <location evidence="2">Membrane</location>
        <topology evidence="2">Multi-pass membrane protein</topology>
    </subcellularLocation>
</comment>
<keyword evidence="7" id="KW-0547">Nucleotide-binding</keyword>
<dbReference type="Gene3D" id="3.30.565.10">
    <property type="entry name" value="Histidine kinase-like ATPase, C-terminal domain"/>
    <property type="match status" value="1"/>
</dbReference>
<name>A0ABU0MBA7_9HYPH</name>
<dbReference type="Pfam" id="PF00512">
    <property type="entry name" value="HisKA"/>
    <property type="match status" value="1"/>
</dbReference>
<keyword evidence="4" id="KW-0597">Phosphoprotein</keyword>
<dbReference type="Pfam" id="PF02518">
    <property type="entry name" value="HATPase_c"/>
    <property type="match status" value="1"/>
</dbReference>
<dbReference type="GO" id="GO:0004673">
    <property type="term" value="F:protein histidine kinase activity"/>
    <property type="evidence" value="ECO:0007669"/>
    <property type="project" value="UniProtKB-EC"/>
</dbReference>
<dbReference type="SMART" id="SM00387">
    <property type="entry name" value="HATPase_c"/>
    <property type="match status" value="1"/>
</dbReference>
<evidence type="ECO:0000313" key="14">
    <source>
        <dbReference type="EMBL" id="MDQ0518083.1"/>
    </source>
</evidence>
<dbReference type="Proteomes" id="UP001223743">
    <property type="component" value="Unassembled WGS sequence"/>
</dbReference>
<dbReference type="CDD" id="cd00075">
    <property type="entry name" value="HATPase"/>
    <property type="match status" value="1"/>
</dbReference>
<keyword evidence="11" id="KW-0902">Two-component regulatory system</keyword>
<reference evidence="14 15" key="1">
    <citation type="submission" date="2023-07" db="EMBL/GenBank/DDBJ databases">
        <title>Genomic Encyclopedia of Type Strains, Phase IV (KMG-IV): sequencing the most valuable type-strain genomes for metagenomic binning, comparative biology and taxonomic classification.</title>
        <authorList>
            <person name="Goeker M."/>
        </authorList>
    </citation>
    <scope>NUCLEOTIDE SEQUENCE [LARGE SCALE GENOMIC DNA]</scope>
    <source>
        <strain evidence="14 15">B1-1</strain>
    </source>
</reference>
<keyword evidence="6 12" id="KW-0812">Transmembrane</keyword>
<dbReference type="InterPro" id="IPR005467">
    <property type="entry name" value="His_kinase_dom"/>
</dbReference>
<evidence type="ECO:0000256" key="11">
    <source>
        <dbReference type="ARBA" id="ARBA00023012"/>
    </source>
</evidence>
<proteinExistence type="predicted"/>
<comment type="caution">
    <text evidence="14">The sequence shown here is derived from an EMBL/GenBank/DDBJ whole genome shotgun (WGS) entry which is preliminary data.</text>
</comment>
<dbReference type="SUPFAM" id="SSF47384">
    <property type="entry name" value="Homodimeric domain of signal transducing histidine kinase"/>
    <property type="match status" value="1"/>
</dbReference>
<keyword evidence="8 14" id="KW-0418">Kinase</keyword>
<keyword evidence="12" id="KW-0472">Membrane</keyword>
<keyword evidence="15" id="KW-1185">Reference proteome</keyword>
<evidence type="ECO:0000256" key="1">
    <source>
        <dbReference type="ARBA" id="ARBA00000085"/>
    </source>
</evidence>
<feature type="transmembrane region" description="Helical" evidence="12">
    <location>
        <begin position="154"/>
        <end position="177"/>
    </location>
</feature>
<feature type="transmembrane region" description="Helical" evidence="12">
    <location>
        <begin position="12"/>
        <end position="34"/>
    </location>
</feature>
<evidence type="ECO:0000256" key="12">
    <source>
        <dbReference type="SAM" id="Phobius"/>
    </source>
</evidence>
<evidence type="ECO:0000256" key="7">
    <source>
        <dbReference type="ARBA" id="ARBA00022741"/>
    </source>
</evidence>
<evidence type="ECO:0000256" key="4">
    <source>
        <dbReference type="ARBA" id="ARBA00022553"/>
    </source>
</evidence>
<evidence type="ECO:0000256" key="10">
    <source>
        <dbReference type="ARBA" id="ARBA00022989"/>
    </source>
</evidence>
<dbReference type="InterPro" id="IPR050428">
    <property type="entry name" value="TCS_sensor_his_kinase"/>
</dbReference>
<dbReference type="SMART" id="SM00388">
    <property type="entry name" value="HisKA"/>
    <property type="match status" value="1"/>
</dbReference>
<dbReference type="EMBL" id="JAUSWJ010000001">
    <property type="protein sequence ID" value="MDQ0518083.1"/>
    <property type="molecule type" value="Genomic_DNA"/>
</dbReference>
<evidence type="ECO:0000259" key="13">
    <source>
        <dbReference type="PROSITE" id="PS50109"/>
    </source>
</evidence>
<dbReference type="InterPro" id="IPR013727">
    <property type="entry name" value="2CSK_N"/>
</dbReference>
<evidence type="ECO:0000256" key="2">
    <source>
        <dbReference type="ARBA" id="ARBA00004141"/>
    </source>
</evidence>
<keyword evidence="5 14" id="KW-0808">Transferase</keyword>
<dbReference type="RefSeq" id="WP_266283504.1">
    <property type="nucleotide sequence ID" value="NZ_JAPKNF010000003.1"/>
</dbReference>
<dbReference type="InterPro" id="IPR003594">
    <property type="entry name" value="HATPase_dom"/>
</dbReference>
<dbReference type="PANTHER" id="PTHR45436">
    <property type="entry name" value="SENSOR HISTIDINE KINASE YKOH"/>
    <property type="match status" value="1"/>
</dbReference>
<dbReference type="PROSITE" id="PS50109">
    <property type="entry name" value="HIS_KIN"/>
    <property type="match status" value="1"/>
</dbReference>
<keyword evidence="9" id="KW-0067">ATP-binding</keyword>
<keyword evidence="10 12" id="KW-1133">Transmembrane helix</keyword>
<dbReference type="PANTHER" id="PTHR45436:SF14">
    <property type="entry name" value="SENSOR PROTEIN QSEC"/>
    <property type="match status" value="1"/>
</dbReference>
<dbReference type="EC" id="2.7.13.3" evidence="3"/>
<evidence type="ECO:0000256" key="3">
    <source>
        <dbReference type="ARBA" id="ARBA00012438"/>
    </source>
</evidence>
<dbReference type="InterPro" id="IPR036097">
    <property type="entry name" value="HisK_dim/P_sf"/>
</dbReference>
<dbReference type="SUPFAM" id="SSF55874">
    <property type="entry name" value="ATPase domain of HSP90 chaperone/DNA topoisomerase II/histidine kinase"/>
    <property type="match status" value="1"/>
</dbReference>
<dbReference type="InterPro" id="IPR003661">
    <property type="entry name" value="HisK_dim/P_dom"/>
</dbReference>